<feature type="transmembrane region" description="Helical" evidence="4">
    <location>
        <begin position="12"/>
        <end position="35"/>
    </location>
</feature>
<dbReference type="PANTHER" id="PTHR45138:SF9">
    <property type="entry name" value="DIGUANYLATE CYCLASE DGCM-RELATED"/>
    <property type="match status" value="1"/>
</dbReference>
<dbReference type="NCBIfam" id="TIGR00254">
    <property type="entry name" value="GGDEF"/>
    <property type="match status" value="1"/>
</dbReference>
<accession>A0A944DC15</accession>
<dbReference type="CDD" id="cd01949">
    <property type="entry name" value="GGDEF"/>
    <property type="match status" value="1"/>
</dbReference>
<gene>
    <name evidence="7" type="ORF">I8J34_11205</name>
</gene>
<dbReference type="Gene3D" id="3.30.450.20">
    <property type="entry name" value="PAS domain"/>
    <property type="match status" value="1"/>
</dbReference>
<dbReference type="AlphaFoldDB" id="A0A944DC15"/>
<dbReference type="InterPro" id="IPR035965">
    <property type="entry name" value="PAS-like_dom_sf"/>
</dbReference>
<keyword evidence="4" id="KW-0812">Transmembrane</keyword>
<dbReference type="InterPro" id="IPR050469">
    <property type="entry name" value="Diguanylate_Cyclase"/>
</dbReference>
<dbReference type="InterPro" id="IPR000160">
    <property type="entry name" value="GGDEF_dom"/>
</dbReference>
<dbReference type="Gene3D" id="3.30.70.270">
    <property type="match status" value="1"/>
</dbReference>
<dbReference type="GO" id="GO:1902201">
    <property type="term" value="P:negative regulation of bacterial-type flagellum-dependent cell motility"/>
    <property type="evidence" value="ECO:0007669"/>
    <property type="project" value="TreeGrafter"/>
</dbReference>
<keyword evidence="3" id="KW-0175">Coiled coil</keyword>
<sequence>MNWRRWLPGPIFRLALGVVTLILCLLMGLDLLVGLTPDRYSTEVRVRTRIAESLAIQITAMLRTDDMRGLTHVLHGVLERDAELTSVALRRRDGSLLARVGDHDTLWSLPEDAPSTITNVRVPLHADGQHWGDVEMSFAPISPHTVQGWLEDSRVHAMVLVGVSALFLVYLYLRRALQYLDPGNAIPQRVSAAFDTLTEAVMLLDSDLRVVLTNSAFARLHADAGKSVLGRYASQLEWLTGNLGKDRGLWAWNVVARNREAVEEELIELQGAEGLAPTKLRLNASPILDGDGHFRGCIVSLSDVSQLHRANEALLSALQALDESSQKIQQQNRELAHLATRDPLTGCFNRRAFYDKVSQVMTNAARNGTAVSCVMTDIDHFKSFNDTYGHAVGDQVLVAVAAALQRGIRDGDILCRYGGEEFCIVLPGLNVAGARSVAERLRQSIEEMADANLRTTSRLKITASFGIAQLNAGSADVEDMIQRADAALYEAKRGGRNRVVVDSCGAADPAG</sequence>
<proteinExistence type="predicted"/>
<comment type="catalytic activity">
    <reaction evidence="2">
        <text>2 GTP = 3',3'-c-di-GMP + 2 diphosphate</text>
        <dbReference type="Rhea" id="RHEA:24898"/>
        <dbReference type="ChEBI" id="CHEBI:33019"/>
        <dbReference type="ChEBI" id="CHEBI:37565"/>
        <dbReference type="ChEBI" id="CHEBI:58805"/>
        <dbReference type="EC" id="2.7.7.65"/>
    </reaction>
</comment>
<organism evidence="7 8">
    <name type="scientific">Denitromonas iodatirespirans</name>
    <dbReference type="NCBI Taxonomy" id="2795389"/>
    <lineage>
        <taxon>Bacteria</taxon>
        <taxon>Pseudomonadati</taxon>
        <taxon>Pseudomonadota</taxon>
        <taxon>Betaproteobacteria</taxon>
        <taxon>Rhodocyclales</taxon>
        <taxon>Zoogloeaceae</taxon>
        <taxon>Denitromonas</taxon>
    </lineage>
</organism>
<dbReference type="PANTHER" id="PTHR45138">
    <property type="entry name" value="REGULATORY COMPONENTS OF SENSORY TRANSDUCTION SYSTEM"/>
    <property type="match status" value="1"/>
</dbReference>
<evidence type="ECO:0000256" key="3">
    <source>
        <dbReference type="SAM" id="Coils"/>
    </source>
</evidence>
<dbReference type="SUPFAM" id="SSF55785">
    <property type="entry name" value="PYP-like sensor domain (PAS domain)"/>
    <property type="match status" value="1"/>
</dbReference>
<dbReference type="InterPro" id="IPR043128">
    <property type="entry name" value="Rev_trsase/Diguanyl_cyclase"/>
</dbReference>
<dbReference type="SUPFAM" id="SSF55073">
    <property type="entry name" value="Nucleotide cyclase"/>
    <property type="match status" value="1"/>
</dbReference>
<keyword evidence="4" id="KW-1133">Transmembrane helix</keyword>
<keyword evidence="8" id="KW-1185">Reference proteome</keyword>
<dbReference type="PROSITE" id="PS50887">
    <property type="entry name" value="GGDEF"/>
    <property type="match status" value="1"/>
</dbReference>
<protein>
    <recommendedName>
        <fullName evidence="1">diguanylate cyclase</fullName>
        <ecNumber evidence="1">2.7.7.65</ecNumber>
    </recommendedName>
</protein>
<dbReference type="SMART" id="SM00267">
    <property type="entry name" value="GGDEF"/>
    <property type="match status" value="1"/>
</dbReference>
<evidence type="ECO:0000259" key="5">
    <source>
        <dbReference type="PROSITE" id="PS50113"/>
    </source>
</evidence>
<evidence type="ECO:0000313" key="7">
    <source>
        <dbReference type="EMBL" id="MBT0961738.1"/>
    </source>
</evidence>
<feature type="domain" description="PAC" evidence="5">
    <location>
        <begin position="260"/>
        <end position="316"/>
    </location>
</feature>
<evidence type="ECO:0000256" key="1">
    <source>
        <dbReference type="ARBA" id="ARBA00012528"/>
    </source>
</evidence>
<name>A0A944DC15_DENI1</name>
<comment type="caution">
    <text evidence="7">The sequence shown here is derived from an EMBL/GenBank/DDBJ whole genome shotgun (WGS) entry which is preliminary data.</text>
</comment>
<dbReference type="PROSITE" id="PS50113">
    <property type="entry name" value="PAC"/>
    <property type="match status" value="1"/>
</dbReference>
<keyword evidence="4" id="KW-0472">Membrane</keyword>
<evidence type="ECO:0000256" key="2">
    <source>
        <dbReference type="ARBA" id="ARBA00034247"/>
    </source>
</evidence>
<feature type="domain" description="GGDEF" evidence="6">
    <location>
        <begin position="369"/>
        <end position="504"/>
    </location>
</feature>
<feature type="coiled-coil region" evidence="3">
    <location>
        <begin position="311"/>
        <end position="341"/>
    </location>
</feature>
<feature type="transmembrane region" description="Helical" evidence="4">
    <location>
        <begin position="155"/>
        <end position="173"/>
    </location>
</feature>
<dbReference type="EC" id="2.7.7.65" evidence="1"/>
<reference evidence="8" key="1">
    <citation type="journal article" date="2022" name="ISME J.">
        <title>Genetic and phylogenetic analysis of dissimilatory iodate-reducing bacteria identifies potential niches across the world's oceans.</title>
        <authorList>
            <person name="Reyes-Umana V."/>
            <person name="Henning Z."/>
            <person name="Lee K."/>
            <person name="Barnum T.P."/>
            <person name="Coates J.D."/>
        </authorList>
    </citation>
    <scope>NUCLEOTIDE SEQUENCE [LARGE SCALE GENOMIC DNA]</scope>
    <source>
        <strain evidence="8">IR12</strain>
    </source>
</reference>
<dbReference type="RefSeq" id="WP_214361491.1">
    <property type="nucleotide sequence ID" value="NZ_JAEKFT010000010.1"/>
</dbReference>
<evidence type="ECO:0000313" key="8">
    <source>
        <dbReference type="Proteomes" id="UP000694660"/>
    </source>
</evidence>
<dbReference type="GO" id="GO:0005886">
    <property type="term" value="C:plasma membrane"/>
    <property type="evidence" value="ECO:0007669"/>
    <property type="project" value="TreeGrafter"/>
</dbReference>
<evidence type="ECO:0000256" key="4">
    <source>
        <dbReference type="SAM" id="Phobius"/>
    </source>
</evidence>
<dbReference type="InterPro" id="IPR013656">
    <property type="entry name" value="PAS_4"/>
</dbReference>
<dbReference type="InterPro" id="IPR029787">
    <property type="entry name" value="Nucleotide_cyclase"/>
</dbReference>
<dbReference type="GO" id="GO:0043709">
    <property type="term" value="P:cell adhesion involved in single-species biofilm formation"/>
    <property type="evidence" value="ECO:0007669"/>
    <property type="project" value="TreeGrafter"/>
</dbReference>
<dbReference type="Pfam" id="PF00990">
    <property type="entry name" value="GGDEF"/>
    <property type="match status" value="1"/>
</dbReference>
<dbReference type="GO" id="GO:0052621">
    <property type="term" value="F:diguanylate cyclase activity"/>
    <property type="evidence" value="ECO:0007669"/>
    <property type="project" value="UniProtKB-EC"/>
</dbReference>
<dbReference type="FunFam" id="3.30.70.270:FF:000001">
    <property type="entry name" value="Diguanylate cyclase domain protein"/>
    <property type="match status" value="1"/>
</dbReference>
<dbReference type="Proteomes" id="UP000694660">
    <property type="component" value="Unassembled WGS sequence"/>
</dbReference>
<evidence type="ECO:0000259" key="6">
    <source>
        <dbReference type="PROSITE" id="PS50887"/>
    </source>
</evidence>
<dbReference type="EMBL" id="JAEKFT010000010">
    <property type="protein sequence ID" value="MBT0961738.1"/>
    <property type="molecule type" value="Genomic_DNA"/>
</dbReference>
<dbReference type="InterPro" id="IPR000700">
    <property type="entry name" value="PAS-assoc_C"/>
</dbReference>
<dbReference type="Pfam" id="PF08448">
    <property type="entry name" value="PAS_4"/>
    <property type="match status" value="1"/>
</dbReference>